<evidence type="ECO:0000256" key="2">
    <source>
        <dbReference type="SAM" id="SignalP"/>
    </source>
</evidence>
<sequence>MNTFTVSLVLSLVLMTVVITASAEDQETELGNNESDPKSTTEDAVCSSASNCDTGRCCLLTTVQGDMAIGSCLPKPKVGEKCNSAGADQNDPCPCLTGSCIDGTCKDTSGPVPVE</sequence>
<organism evidence="3">
    <name type="scientific">Ixodes ricinus</name>
    <name type="common">Common tick</name>
    <name type="synonym">Acarus ricinus</name>
    <dbReference type="NCBI Taxonomy" id="34613"/>
    <lineage>
        <taxon>Eukaryota</taxon>
        <taxon>Metazoa</taxon>
        <taxon>Ecdysozoa</taxon>
        <taxon>Arthropoda</taxon>
        <taxon>Chelicerata</taxon>
        <taxon>Arachnida</taxon>
        <taxon>Acari</taxon>
        <taxon>Parasitiformes</taxon>
        <taxon>Ixodida</taxon>
        <taxon>Ixodoidea</taxon>
        <taxon>Ixodidae</taxon>
        <taxon>Ixodinae</taxon>
        <taxon>Ixodes</taxon>
    </lineage>
</organism>
<feature type="signal peptide" evidence="2">
    <location>
        <begin position="1"/>
        <end position="23"/>
    </location>
</feature>
<feature type="region of interest" description="Disordered" evidence="1">
    <location>
        <begin position="23"/>
        <end position="50"/>
    </location>
</feature>
<reference evidence="3" key="1">
    <citation type="journal article" date="2015" name="Sci. Rep.">
        <title>Tissue- and time-dependent transcription in Ixodes ricinus salivary glands and midguts when blood feeding on the vertebrate host.</title>
        <authorList>
            <person name="Kotsyfakis M."/>
            <person name="Schwarz A."/>
            <person name="Erhart J."/>
            <person name="Ribeiro J.M."/>
        </authorList>
    </citation>
    <scope>NUCLEOTIDE SEQUENCE</scope>
    <source>
        <tissue evidence="3">Salivary gland and midgut</tissue>
    </source>
</reference>
<accession>V5IHR5</accession>
<evidence type="ECO:0000256" key="1">
    <source>
        <dbReference type="SAM" id="MobiDB-lite"/>
    </source>
</evidence>
<protein>
    <submittedName>
        <fullName evidence="3">Putative secreted protein</fullName>
    </submittedName>
</protein>
<evidence type="ECO:0000313" key="3">
    <source>
        <dbReference type="EMBL" id="JAB79991.1"/>
    </source>
</evidence>
<proteinExistence type="evidence at transcript level"/>
<feature type="chain" id="PRO_5004737110" evidence="2">
    <location>
        <begin position="24"/>
        <end position="115"/>
    </location>
</feature>
<dbReference type="AlphaFoldDB" id="V5IHR5"/>
<name>V5IHR5_IXORI</name>
<dbReference type="EMBL" id="GANP01004477">
    <property type="protein sequence ID" value="JAB79991.1"/>
    <property type="molecule type" value="mRNA"/>
</dbReference>
<keyword evidence="2" id="KW-0732">Signal</keyword>